<protein>
    <submittedName>
        <fullName evidence="3">Mitochondrial thioredoxin Trx2</fullName>
    </submittedName>
</protein>
<dbReference type="EMBL" id="CP115611">
    <property type="protein sequence ID" value="WBW72813.1"/>
    <property type="molecule type" value="Genomic_DNA"/>
</dbReference>
<evidence type="ECO:0000313" key="3">
    <source>
        <dbReference type="EMBL" id="WBW72813.1"/>
    </source>
</evidence>
<sequence length="138" mass="15571">MNSFYRFSRGLRPLSHIKTGFAHRTFMNSSVLKQVQHVKSMEDYAQKISDDKVTVVDFYADWCGPCKFLSPLLEKLSNSHSKSSFVAVDADKFSELAQTNEVYALPTVVLFKKGQELDRIVGADIRAINGLLAKYETS</sequence>
<dbReference type="KEGG" id="som:SOMG_01509"/>
<reference evidence="3 4" key="1">
    <citation type="journal article" date="2023" name="G3 (Bethesda)">
        <title>A high-quality reference genome for the fission yeast Schizosaccharomyces osmophilus.</title>
        <authorList>
            <person name="Jia G.S."/>
            <person name="Zhang W.C."/>
            <person name="Liang Y."/>
            <person name="Liu X.H."/>
            <person name="Rhind N."/>
            <person name="Pidoux A."/>
            <person name="Brysch-Herzberg M."/>
            <person name="Du L.L."/>
        </authorList>
    </citation>
    <scope>NUCLEOTIDE SEQUENCE [LARGE SCALE GENOMIC DNA]</scope>
    <source>
        <strain evidence="3 4">CBS 15793</strain>
    </source>
</reference>
<dbReference type="AlphaFoldDB" id="A0AAF0AVT8"/>
<evidence type="ECO:0000259" key="2">
    <source>
        <dbReference type="PROSITE" id="PS51352"/>
    </source>
</evidence>
<evidence type="ECO:0000256" key="1">
    <source>
        <dbReference type="ARBA" id="ARBA00023157"/>
    </source>
</evidence>
<feature type="domain" description="Thioredoxin" evidence="2">
    <location>
        <begin position="12"/>
        <end position="138"/>
    </location>
</feature>
<evidence type="ECO:0000313" key="4">
    <source>
        <dbReference type="Proteomes" id="UP001212411"/>
    </source>
</evidence>
<dbReference type="InterPro" id="IPR036249">
    <property type="entry name" value="Thioredoxin-like_sf"/>
</dbReference>
<dbReference type="CDD" id="cd02947">
    <property type="entry name" value="TRX_family"/>
    <property type="match status" value="1"/>
</dbReference>
<proteinExistence type="predicted"/>
<gene>
    <name evidence="3" type="primary">trx2</name>
    <name evidence="3" type="ORF">SOMG_01509</name>
</gene>
<dbReference type="PRINTS" id="PR00421">
    <property type="entry name" value="THIOREDOXIN"/>
</dbReference>
<dbReference type="Proteomes" id="UP001212411">
    <property type="component" value="Chromosome 1"/>
</dbReference>
<dbReference type="Pfam" id="PF00085">
    <property type="entry name" value="Thioredoxin"/>
    <property type="match status" value="1"/>
</dbReference>
<dbReference type="PANTHER" id="PTHR46115">
    <property type="entry name" value="THIOREDOXIN-LIKE PROTEIN 1"/>
    <property type="match status" value="1"/>
</dbReference>
<name>A0AAF0AVT8_9SCHI</name>
<dbReference type="Gene3D" id="3.40.30.10">
    <property type="entry name" value="Glutaredoxin"/>
    <property type="match status" value="1"/>
</dbReference>
<dbReference type="GeneID" id="80874991"/>
<keyword evidence="4" id="KW-1185">Reference proteome</keyword>
<dbReference type="RefSeq" id="XP_056037056.1">
    <property type="nucleotide sequence ID" value="XM_056180302.1"/>
</dbReference>
<organism evidence="3 4">
    <name type="scientific">Schizosaccharomyces osmophilus</name>
    <dbReference type="NCBI Taxonomy" id="2545709"/>
    <lineage>
        <taxon>Eukaryota</taxon>
        <taxon>Fungi</taxon>
        <taxon>Dikarya</taxon>
        <taxon>Ascomycota</taxon>
        <taxon>Taphrinomycotina</taxon>
        <taxon>Schizosaccharomycetes</taxon>
        <taxon>Schizosaccharomycetales</taxon>
        <taxon>Schizosaccharomycetaceae</taxon>
        <taxon>Schizosaccharomyces</taxon>
    </lineage>
</organism>
<keyword evidence="1" id="KW-1015">Disulfide bond</keyword>
<dbReference type="InterPro" id="IPR017937">
    <property type="entry name" value="Thioredoxin_CS"/>
</dbReference>
<dbReference type="InterPro" id="IPR013766">
    <property type="entry name" value="Thioredoxin_domain"/>
</dbReference>
<accession>A0AAF0AVT8</accession>
<dbReference type="SUPFAM" id="SSF52833">
    <property type="entry name" value="Thioredoxin-like"/>
    <property type="match status" value="1"/>
</dbReference>
<dbReference type="PROSITE" id="PS00194">
    <property type="entry name" value="THIOREDOXIN_1"/>
    <property type="match status" value="1"/>
</dbReference>
<dbReference type="PROSITE" id="PS51352">
    <property type="entry name" value="THIOREDOXIN_2"/>
    <property type="match status" value="1"/>
</dbReference>